<dbReference type="InterPro" id="IPR029058">
    <property type="entry name" value="AB_hydrolase_fold"/>
</dbReference>
<evidence type="ECO:0000313" key="4">
    <source>
        <dbReference type="Proteomes" id="UP001448858"/>
    </source>
</evidence>
<dbReference type="RefSeq" id="WP_342024543.1">
    <property type="nucleotide sequence ID" value="NZ_CP151657.1"/>
</dbReference>
<accession>A0ABZ2ZYL6</accession>
<keyword evidence="4" id="KW-1185">Reference proteome</keyword>
<dbReference type="Gene3D" id="3.40.50.1820">
    <property type="entry name" value="alpha/beta hydrolase"/>
    <property type="match status" value="1"/>
</dbReference>
<dbReference type="InterPro" id="IPR022742">
    <property type="entry name" value="Hydrolase_4"/>
</dbReference>
<sequence length="363" mass="40164">MGSYSQQTGQPGTGPGVQQWKPDILGDGYQCLRLELGEDDEGPVVATLVSYTPEPPPPPTFSGKVRRMLHGLRAPVAPEPVHVVLYIHGWSDYFFQTELAHFWSGLGVAFYALDLRKYGRSLLPGQSEGFTLDLQEYDADIEAALAAMTAHVRDQRGADTPVRISLMAHSTGGLVASLWAHRNPGRIEALILNSPWLELRGSWLVRNATASLLEPLARVRPKARLKVPELTNYWRSISRDGDGEWDLDPHLRPPSSWPIRAGWIRAVLNGHAQVARGLDIKVPILLLASATSTVAVTWNESMKTSDSVLDVNLMVQRGLLLGPQVTVCRFDHALHDVLLSAKPVRRLVYGKLEQWARAFMPAD</sequence>
<evidence type="ECO:0000259" key="2">
    <source>
        <dbReference type="Pfam" id="PF12146"/>
    </source>
</evidence>
<dbReference type="PANTHER" id="PTHR11614">
    <property type="entry name" value="PHOSPHOLIPASE-RELATED"/>
    <property type="match status" value="1"/>
</dbReference>
<proteinExistence type="predicted"/>
<dbReference type="Pfam" id="PF12146">
    <property type="entry name" value="Hydrolase_4"/>
    <property type="match status" value="1"/>
</dbReference>
<feature type="compositionally biased region" description="Low complexity" evidence="1">
    <location>
        <begin position="1"/>
        <end position="10"/>
    </location>
</feature>
<reference evidence="3 4" key="1">
    <citation type="submission" date="2024-04" db="EMBL/GenBank/DDBJ databases">
        <title>Arthrobacter sp. from Plains bison fecal sample.</title>
        <authorList>
            <person name="Ruzzini A."/>
        </authorList>
    </citation>
    <scope>NUCLEOTIDE SEQUENCE [LARGE SCALE GENOMIC DNA]</scope>
    <source>
        <strain evidence="3 4">EINP1</strain>
    </source>
</reference>
<keyword evidence="3" id="KW-0378">Hydrolase</keyword>
<evidence type="ECO:0000313" key="3">
    <source>
        <dbReference type="EMBL" id="WZP16947.1"/>
    </source>
</evidence>
<protein>
    <submittedName>
        <fullName evidence="3">Alpha/beta hydrolase</fullName>
    </submittedName>
</protein>
<evidence type="ECO:0000256" key="1">
    <source>
        <dbReference type="SAM" id="MobiDB-lite"/>
    </source>
</evidence>
<dbReference type="Proteomes" id="UP001448858">
    <property type="component" value="Chromosome"/>
</dbReference>
<dbReference type="InterPro" id="IPR051044">
    <property type="entry name" value="MAG_DAG_Lipase"/>
</dbReference>
<feature type="domain" description="Serine aminopeptidase S33" evidence="2">
    <location>
        <begin position="79"/>
        <end position="294"/>
    </location>
</feature>
<dbReference type="GO" id="GO:0016787">
    <property type="term" value="F:hydrolase activity"/>
    <property type="evidence" value="ECO:0007669"/>
    <property type="project" value="UniProtKB-KW"/>
</dbReference>
<feature type="region of interest" description="Disordered" evidence="1">
    <location>
        <begin position="1"/>
        <end position="21"/>
    </location>
</feature>
<name>A0ABZ2ZYL6_9MICC</name>
<gene>
    <name evidence="3" type="ORF">AAE021_05130</name>
</gene>
<dbReference type="EMBL" id="CP151657">
    <property type="protein sequence ID" value="WZP16947.1"/>
    <property type="molecule type" value="Genomic_DNA"/>
</dbReference>
<organism evidence="3 4">
    <name type="scientific">Arthrobacter citreus</name>
    <dbReference type="NCBI Taxonomy" id="1670"/>
    <lineage>
        <taxon>Bacteria</taxon>
        <taxon>Bacillati</taxon>
        <taxon>Actinomycetota</taxon>
        <taxon>Actinomycetes</taxon>
        <taxon>Micrococcales</taxon>
        <taxon>Micrococcaceae</taxon>
        <taxon>Arthrobacter</taxon>
    </lineage>
</organism>
<dbReference type="SUPFAM" id="SSF53474">
    <property type="entry name" value="alpha/beta-Hydrolases"/>
    <property type="match status" value="1"/>
</dbReference>